<name>A0ABX5SNV6_9MICO</name>
<organism evidence="4 5">
    <name type="scientific">Microbacterium wangchenii</name>
    <dbReference type="NCBI Taxonomy" id="2541726"/>
    <lineage>
        <taxon>Bacteria</taxon>
        <taxon>Bacillati</taxon>
        <taxon>Actinomycetota</taxon>
        <taxon>Actinomycetes</taxon>
        <taxon>Micrococcales</taxon>
        <taxon>Microbacteriaceae</taxon>
        <taxon>Microbacterium</taxon>
    </lineage>
</organism>
<dbReference type="InterPro" id="IPR048846">
    <property type="entry name" value="PaaX-like_central"/>
</dbReference>
<dbReference type="InterPro" id="IPR012906">
    <property type="entry name" value="PaaX-like_N"/>
</dbReference>
<keyword evidence="5" id="KW-1185">Reference proteome</keyword>
<dbReference type="InterPro" id="IPR011965">
    <property type="entry name" value="PaaX_trns_reg"/>
</dbReference>
<gene>
    <name evidence="4" type="ORF">E4K62_03385</name>
</gene>
<dbReference type="Gene3D" id="3.30.70.2650">
    <property type="match status" value="1"/>
</dbReference>
<evidence type="ECO:0000313" key="4">
    <source>
        <dbReference type="EMBL" id="QBR87821.1"/>
    </source>
</evidence>
<dbReference type="PIRSF" id="PIRSF020623">
    <property type="entry name" value="PaaX"/>
    <property type="match status" value="1"/>
</dbReference>
<evidence type="ECO:0000259" key="3">
    <source>
        <dbReference type="Pfam" id="PF20803"/>
    </source>
</evidence>
<evidence type="ECO:0000259" key="2">
    <source>
        <dbReference type="Pfam" id="PF08223"/>
    </source>
</evidence>
<dbReference type="Proteomes" id="UP000295748">
    <property type="component" value="Chromosome"/>
</dbReference>
<feature type="domain" description="Transcriptional repressor PaaX-like central Cas2-like" evidence="3">
    <location>
        <begin position="107"/>
        <end position="168"/>
    </location>
</feature>
<dbReference type="Pfam" id="PF07848">
    <property type="entry name" value="PaaX"/>
    <property type="match status" value="1"/>
</dbReference>
<dbReference type="PANTHER" id="PTHR30319">
    <property type="entry name" value="PHENYLACETIC ACID REGULATOR-RELATED TRANSCRIPTIONAL REPRESSOR"/>
    <property type="match status" value="1"/>
</dbReference>
<proteinExistence type="predicted"/>
<feature type="domain" description="Transcriptional repressor PaaX-like C-terminal" evidence="2">
    <location>
        <begin position="190"/>
        <end position="276"/>
    </location>
</feature>
<feature type="domain" description="Transcriptional repressor PaaX-like N-terminal" evidence="1">
    <location>
        <begin position="21"/>
        <end position="81"/>
    </location>
</feature>
<dbReference type="InterPro" id="IPR013225">
    <property type="entry name" value="PaaX_C"/>
</dbReference>
<dbReference type="Pfam" id="PF08223">
    <property type="entry name" value="PaaX_C"/>
    <property type="match status" value="1"/>
</dbReference>
<dbReference type="Gene3D" id="1.20.58.1460">
    <property type="match status" value="1"/>
</dbReference>
<protein>
    <submittedName>
        <fullName evidence="4">PaaX family transcriptional regulator</fullName>
    </submittedName>
</protein>
<dbReference type="InterPro" id="IPR036388">
    <property type="entry name" value="WH-like_DNA-bd_sf"/>
</dbReference>
<dbReference type="RefSeq" id="WP_135063550.1">
    <property type="nucleotide sequence ID" value="NZ_CP038266.1"/>
</dbReference>
<evidence type="ECO:0000259" key="1">
    <source>
        <dbReference type="Pfam" id="PF07848"/>
    </source>
</evidence>
<dbReference type="EMBL" id="CP038266">
    <property type="protein sequence ID" value="QBR87821.1"/>
    <property type="molecule type" value="Genomic_DNA"/>
</dbReference>
<dbReference type="Pfam" id="PF20803">
    <property type="entry name" value="PaaX_M"/>
    <property type="match status" value="1"/>
</dbReference>
<dbReference type="PANTHER" id="PTHR30319:SF1">
    <property type="entry name" value="TRANSCRIPTIONAL REPRESSOR PAAX"/>
    <property type="match status" value="1"/>
</dbReference>
<sequence length="300" mass="33901">MDSLPPGPRLPRSTTSREPQYLIVTLLGDYWFRRSEQIPSAAIVALLAEFGITESGARQAMRRLHKRGLLTQGKSGRTTSYGAPERMSESAEATMRRVLRFGLDITGWDGLWTVVTFSIPEPARDVRRVLRTRLRDLGFGLLNDANWITPHDRTIEAVELLDTLQVDDGSVLRATIVARPGRPFSVADVFDLETLERRYLDFIARHEPKVQEVLAGGVTPRDALVMRTEIMTEWLQFRQFDPDLPVELLPDGWPRARAREVAFRIYDELGVAAEARFRQVLGAVDRDLAALSSHHTSRDA</sequence>
<accession>A0ABX5SNV6</accession>
<dbReference type="Gene3D" id="1.10.10.10">
    <property type="entry name" value="Winged helix-like DNA-binding domain superfamily/Winged helix DNA-binding domain"/>
    <property type="match status" value="1"/>
</dbReference>
<evidence type="ECO:0000313" key="5">
    <source>
        <dbReference type="Proteomes" id="UP000295748"/>
    </source>
</evidence>
<reference evidence="4 5" key="1">
    <citation type="submission" date="2019-03" db="EMBL/GenBank/DDBJ databases">
        <authorList>
            <person name="Dong K."/>
        </authorList>
    </citation>
    <scope>NUCLEOTIDE SEQUENCE [LARGE SCALE GENOMIC DNA]</scope>
    <source>
        <strain evidence="5">dk512</strain>
    </source>
</reference>